<dbReference type="RefSeq" id="WP_177132659.1">
    <property type="nucleotide sequence ID" value="NZ_JAGPWB010000003.1"/>
</dbReference>
<dbReference type="InterPro" id="IPR035418">
    <property type="entry name" value="AraC-bd_2"/>
</dbReference>
<dbReference type="GO" id="GO:0043565">
    <property type="term" value="F:sequence-specific DNA binding"/>
    <property type="evidence" value="ECO:0007669"/>
    <property type="project" value="InterPro"/>
</dbReference>
<accession>A0A7Y8KVZ4</accession>
<dbReference type="InterPro" id="IPR009057">
    <property type="entry name" value="Homeodomain-like_sf"/>
</dbReference>
<dbReference type="InterPro" id="IPR050204">
    <property type="entry name" value="AraC_XylS_family_regulators"/>
</dbReference>
<dbReference type="Gene3D" id="1.10.10.60">
    <property type="entry name" value="Homeodomain-like"/>
    <property type="match status" value="1"/>
</dbReference>
<feature type="domain" description="HTH araC/xylS-type" evidence="4">
    <location>
        <begin position="213"/>
        <end position="314"/>
    </location>
</feature>
<evidence type="ECO:0000256" key="1">
    <source>
        <dbReference type="ARBA" id="ARBA00023015"/>
    </source>
</evidence>
<dbReference type="SUPFAM" id="SSF46689">
    <property type="entry name" value="Homeodomain-like"/>
    <property type="match status" value="1"/>
</dbReference>
<dbReference type="InterPro" id="IPR018060">
    <property type="entry name" value="HTH_AraC"/>
</dbReference>
<protein>
    <submittedName>
        <fullName evidence="5">Helix-turn-helix domain-containing protein</fullName>
    </submittedName>
</protein>
<proteinExistence type="predicted"/>
<evidence type="ECO:0000256" key="2">
    <source>
        <dbReference type="ARBA" id="ARBA00023125"/>
    </source>
</evidence>
<dbReference type="PANTHER" id="PTHR46796">
    <property type="entry name" value="HTH-TYPE TRANSCRIPTIONAL ACTIVATOR RHAS-RELATED"/>
    <property type="match status" value="1"/>
</dbReference>
<evidence type="ECO:0000256" key="3">
    <source>
        <dbReference type="ARBA" id="ARBA00023163"/>
    </source>
</evidence>
<dbReference type="PROSITE" id="PS01124">
    <property type="entry name" value="HTH_ARAC_FAMILY_2"/>
    <property type="match status" value="1"/>
</dbReference>
<dbReference type="SMART" id="SM00342">
    <property type="entry name" value="HTH_ARAC"/>
    <property type="match status" value="1"/>
</dbReference>
<sequence>MTPSSVMSTDTVAPRDRAAIWRDWVWTHFGGLESDLYGDTVFDGHMAATQAGSVVLTKLEANRHRVLRSPRLARASERSYLKIVAPWRGSATVEQQGRQAWVRPGGWAIYDTTGSYEIDNPERVEHLIVMLPKEQLVERGLKLEPLMARHVGGVSGIARVALETMRSTYQELPSMSETAARGAGELIVELVRLSLQELAGRESAATQLEAFRDRIREHIARHLRDPSLTLDHIAQALNCSKRHLHNAFSAEDDTPAHYILRRRLQACMHDLQNPTHAQRTITDIAFAWGFNNGAHFSRVFREHTGQTPSDFREAMRRRPLARETVRSA</sequence>
<keyword evidence="6" id="KW-1185">Reference proteome</keyword>
<comment type="caution">
    <text evidence="5">The sequence shown here is derived from an EMBL/GenBank/DDBJ whole genome shotgun (WGS) entry which is preliminary data.</text>
</comment>
<dbReference type="PANTHER" id="PTHR46796:SF6">
    <property type="entry name" value="ARAC SUBFAMILY"/>
    <property type="match status" value="1"/>
</dbReference>
<dbReference type="PRINTS" id="PR00032">
    <property type="entry name" value="HTHARAC"/>
</dbReference>
<evidence type="ECO:0000313" key="5">
    <source>
        <dbReference type="EMBL" id="NWF43992.1"/>
    </source>
</evidence>
<dbReference type="AlphaFoldDB" id="A0A7Y8KVZ4"/>
<evidence type="ECO:0000313" key="6">
    <source>
        <dbReference type="Proteomes" id="UP000545507"/>
    </source>
</evidence>
<dbReference type="GO" id="GO:0003700">
    <property type="term" value="F:DNA-binding transcription factor activity"/>
    <property type="evidence" value="ECO:0007669"/>
    <property type="project" value="InterPro"/>
</dbReference>
<keyword evidence="2" id="KW-0238">DNA-binding</keyword>
<evidence type="ECO:0000259" key="4">
    <source>
        <dbReference type="PROSITE" id="PS01124"/>
    </source>
</evidence>
<keyword evidence="3" id="KW-0804">Transcription</keyword>
<dbReference type="Pfam" id="PF12833">
    <property type="entry name" value="HTH_18"/>
    <property type="match status" value="1"/>
</dbReference>
<dbReference type="Pfam" id="PF14525">
    <property type="entry name" value="AraC_binding_2"/>
    <property type="match status" value="1"/>
</dbReference>
<dbReference type="Proteomes" id="UP000545507">
    <property type="component" value="Unassembled WGS sequence"/>
</dbReference>
<dbReference type="EMBL" id="VYGV01000001">
    <property type="protein sequence ID" value="NWF43992.1"/>
    <property type="molecule type" value="Genomic_DNA"/>
</dbReference>
<dbReference type="InterPro" id="IPR020449">
    <property type="entry name" value="Tscrpt_reg_AraC-type_HTH"/>
</dbReference>
<reference evidence="5 6" key="1">
    <citation type="submission" date="2019-09" db="EMBL/GenBank/DDBJ databases">
        <title>Hydrogenophaga aromatica sp. nov., isolated from a para-xylene-degrading enrichment culture.</title>
        <authorList>
            <person name="Tancsics A."/>
            <person name="Banerjee S."/>
        </authorList>
    </citation>
    <scope>NUCLEOTIDE SEQUENCE [LARGE SCALE GENOMIC DNA]</scope>
    <source>
        <strain evidence="5 6">D2P1</strain>
    </source>
</reference>
<name>A0A7Y8KVZ4_9BURK</name>
<gene>
    <name evidence="5" type="ORF">F3K02_01820</name>
</gene>
<keyword evidence="1" id="KW-0805">Transcription regulation</keyword>
<organism evidence="5 6">
    <name type="scientific">Hydrogenophaga aromaticivorans</name>
    <dbReference type="NCBI Taxonomy" id="2610898"/>
    <lineage>
        <taxon>Bacteria</taxon>
        <taxon>Pseudomonadati</taxon>
        <taxon>Pseudomonadota</taxon>
        <taxon>Betaproteobacteria</taxon>
        <taxon>Burkholderiales</taxon>
        <taxon>Comamonadaceae</taxon>
        <taxon>Hydrogenophaga</taxon>
    </lineage>
</organism>